<name>A0A2T0UFS0_9ACTN</name>
<dbReference type="InterPro" id="IPR044855">
    <property type="entry name" value="CoA-Trfase_III_dom3_sf"/>
</dbReference>
<evidence type="ECO:0000313" key="4">
    <source>
        <dbReference type="Proteomes" id="UP000238176"/>
    </source>
</evidence>
<organism evidence="3 4">
    <name type="scientific">Glycomyces artemisiae</name>
    <dbReference type="NCBI Taxonomy" id="1076443"/>
    <lineage>
        <taxon>Bacteria</taxon>
        <taxon>Bacillati</taxon>
        <taxon>Actinomycetota</taxon>
        <taxon>Actinomycetes</taxon>
        <taxon>Glycomycetales</taxon>
        <taxon>Glycomycetaceae</taxon>
        <taxon>Glycomyces</taxon>
    </lineage>
</organism>
<dbReference type="EMBL" id="PVTJ01000008">
    <property type="protein sequence ID" value="PRY56752.1"/>
    <property type="molecule type" value="Genomic_DNA"/>
</dbReference>
<dbReference type="InterPro" id="IPR050509">
    <property type="entry name" value="CoA-transferase_III"/>
</dbReference>
<sequence>MTAPLEGLRVLDVSTLFAGPIAATFLGDFGADVVKIEHPAKPDASRGHGPSKDGVNLWWKTLGRNKRTATVNLGTPEGADLLLRLAADADVLIENFRPGTLERWGLAPERLHEANPRLVIARVTAFGQTGPYAKRPGFGSLAEAMSGFAALTGQPDGPPTLPPFGLADGIAALATAYAVMVALRAAGRDGRGQVIDLAIIEPILMLLGGQITAYDQLGTLQSRSGNRSVNNAPRNVYKTGDGEWVAVSTSSQSIAERVMRLVGRGDLVAEPWFASGHTRAEHADELDDAVGAWISARPTAEVVAAFEEAQAAVAPVYDVRGVLADPQYRAIGTVQTVQDEDLGPVKMQNVLFRLSETPGAIRFPGRRHGQDTDEVLAEVGVTREQLERLREKGIV</sequence>
<dbReference type="RefSeq" id="WP_106365549.1">
    <property type="nucleotide sequence ID" value="NZ_PVTJ01000008.1"/>
</dbReference>
<dbReference type="Pfam" id="PF02515">
    <property type="entry name" value="CoA_transf_3"/>
    <property type="match status" value="1"/>
</dbReference>
<evidence type="ECO:0000256" key="1">
    <source>
        <dbReference type="ARBA" id="ARBA00008383"/>
    </source>
</evidence>
<keyword evidence="4" id="KW-1185">Reference proteome</keyword>
<dbReference type="Proteomes" id="UP000238176">
    <property type="component" value="Unassembled WGS sequence"/>
</dbReference>
<protein>
    <submittedName>
        <fullName evidence="3">Crotonobetainyl-CoA:carnitine CoA-transferase CaiB-like acyl-CoA transferase</fullName>
    </submittedName>
</protein>
<evidence type="ECO:0000256" key="2">
    <source>
        <dbReference type="ARBA" id="ARBA00022679"/>
    </source>
</evidence>
<gene>
    <name evidence="3" type="ORF">B0I28_10863</name>
</gene>
<dbReference type="InterPro" id="IPR003673">
    <property type="entry name" value="CoA-Trfase_fam_III"/>
</dbReference>
<dbReference type="PANTHER" id="PTHR48228:SF6">
    <property type="entry name" value="L-CARNITINE COA-TRANSFERASE"/>
    <property type="match status" value="1"/>
</dbReference>
<dbReference type="GO" id="GO:0016740">
    <property type="term" value="F:transferase activity"/>
    <property type="evidence" value="ECO:0007669"/>
    <property type="project" value="UniProtKB-KW"/>
</dbReference>
<dbReference type="Gene3D" id="3.40.50.10540">
    <property type="entry name" value="Crotonobetainyl-coa:carnitine coa-transferase, domain 1"/>
    <property type="match status" value="1"/>
</dbReference>
<comment type="similarity">
    <text evidence="1">Belongs to the CoA-transferase III family.</text>
</comment>
<dbReference type="Gene3D" id="3.30.1540.10">
    <property type="entry name" value="formyl-coa transferase, domain 3"/>
    <property type="match status" value="1"/>
</dbReference>
<dbReference type="InterPro" id="IPR023606">
    <property type="entry name" value="CoA-Trfase_III_dom_1_sf"/>
</dbReference>
<accession>A0A2T0UFS0</accession>
<reference evidence="3 4" key="1">
    <citation type="submission" date="2018-03" db="EMBL/GenBank/DDBJ databases">
        <title>Genomic Encyclopedia of Type Strains, Phase III (KMG-III): the genomes of soil and plant-associated and newly described type strains.</title>
        <authorList>
            <person name="Whitman W."/>
        </authorList>
    </citation>
    <scope>NUCLEOTIDE SEQUENCE [LARGE SCALE GENOMIC DNA]</scope>
    <source>
        <strain evidence="3 4">CGMCC 4.7067</strain>
    </source>
</reference>
<dbReference type="AlphaFoldDB" id="A0A2T0UFS0"/>
<keyword evidence="2 3" id="KW-0808">Transferase</keyword>
<dbReference type="PANTHER" id="PTHR48228">
    <property type="entry name" value="SUCCINYL-COA--D-CITRAMALATE COA-TRANSFERASE"/>
    <property type="match status" value="1"/>
</dbReference>
<dbReference type="OrthoDB" id="9797653at2"/>
<comment type="caution">
    <text evidence="3">The sequence shown here is derived from an EMBL/GenBank/DDBJ whole genome shotgun (WGS) entry which is preliminary data.</text>
</comment>
<dbReference type="SUPFAM" id="SSF89796">
    <property type="entry name" value="CoA-transferase family III (CaiB/BaiF)"/>
    <property type="match status" value="1"/>
</dbReference>
<proteinExistence type="inferred from homology"/>
<evidence type="ECO:0000313" key="3">
    <source>
        <dbReference type="EMBL" id="PRY56752.1"/>
    </source>
</evidence>